<evidence type="ECO:0008006" key="4">
    <source>
        <dbReference type="Google" id="ProtNLM"/>
    </source>
</evidence>
<evidence type="ECO:0000313" key="3">
    <source>
        <dbReference type="Proteomes" id="UP000585474"/>
    </source>
</evidence>
<protein>
    <recommendedName>
        <fullName evidence="4">Membrane-associated kinase regulator</fullName>
    </recommendedName>
</protein>
<accession>A0A7J0G6M1</accession>
<evidence type="ECO:0000256" key="1">
    <source>
        <dbReference type="SAM" id="MobiDB-lite"/>
    </source>
</evidence>
<dbReference type="Proteomes" id="UP000585474">
    <property type="component" value="Unassembled WGS sequence"/>
</dbReference>
<organism evidence="2 3">
    <name type="scientific">Actinidia rufa</name>
    <dbReference type="NCBI Taxonomy" id="165716"/>
    <lineage>
        <taxon>Eukaryota</taxon>
        <taxon>Viridiplantae</taxon>
        <taxon>Streptophyta</taxon>
        <taxon>Embryophyta</taxon>
        <taxon>Tracheophyta</taxon>
        <taxon>Spermatophyta</taxon>
        <taxon>Magnoliopsida</taxon>
        <taxon>eudicotyledons</taxon>
        <taxon>Gunneridae</taxon>
        <taxon>Pentapetalae</taxon>
        <taxon>asterids</taxon>
        <taxon>Ericales</taxon>
        <taxon>Actinidiaceae</taxon>
        <taxon>Actinidia</taxon>
    </lineage>
</organism>
<feature type="compositionally biased region" description="Low complexity" evidence="1">
    <location>
        <begin position="202"/>
        <end position="214"/>
    </location>
</feature>
<keyword evidence="3" id="KW-1185">Reference proteome</keyword>
<gene>
    <name evidence="2" type="ORF">Acr_18g0005870</name>
</gene>
<dbReference type="OrthoDB" id="689803at2759"/>
<dbReference type="PANTHER" id="PTHR33929">
    <property type="entry name" value="MEMBRANE-ASSOCIATED KINASE REGULATOR 2-RELATED"/>
    <property type="match status" value="1"/>
</dbReference>
<dbReference type="PANTHER" id="PTHR33929:SF10">
    <property type="entry name" value="MEMBRANE-ASSOCIATED KINASE REGULATOR 2-RELATED"/>
    <property type="match status" value="1"/>
</dbReference>
<feature type="region of interest" description="Disordered" evidence="1">
    <location>
        <begin position="200"/>
        <end position="223"/>
    </location>
</feature>
<dbReference type="EMBL" id="BJWL01000018">
    <property type="protein sequence ID" value="GFZ06417.1"/>
    <property type="molecule type" value="Genomic_DNA"/>
</dbReference>
<reference evidence="2 3" key="1">
    <citation type="submission" date="2019-07" db="EMBL/GenBank/DDBJ databases">
        <title>De Novo Assembly of kiwifruit Actinidia rufa.</title>
        <authorList>
            <person name="Sugita-Konishi S."/>
            <person name="Sato K."/>
            <person name="Mori E."/>
            <person name="Abe Y."/>
            <person name="Kisaki G."/>
            <person name="Hamano K."/>
            <person name="Suezawa K."/>
            <person name="Otani M."/>
            <person name="Fukuda T."/>
            <person name="Manabe T."/>
            <person name="Gomi K."/>
            <person name="Tabuchi M."/>
            <person name="Akimitsu K."/>
            <person name="Kataoka I."/>
        </authorList>
    </citation>
    <scope>NUCLEOTIDE SEQUENCE [LARGE SCALE GENOMIC DNA]</scope>
    <source>
        <strain evidence="3">cv. Fuchu</strain>
    </source>
</reference>
<evidence type="ECO:0000313" key="2">
    <source>
        <dbReference type="EMBL" id="GFZ06417.1"/>
    </source>
</evidence>
<sequence length="312" mass="34725">MEAFSLLKFWRIADGGDADFLTNSSETATANDVRNQAAETDDEEDFFDLEFNAPGCDEGPCHNFAKNDGKTWSDFVELPGDLPMESNSKPQSPISFLRSPPRLRVFMLMLFKKPKSEKTEINGVSSATPKRFSVKCKVEEVPILSFLARVNSSRSKLQRQSSEDASSKRLAKDVVQKYLNMIKPLYVRASKRYGENLKFSDRFSPASPSSSPARLPDEKQGSRAAPLRVVCRHLGKSRSVSSAAGTLPAPVSKRDDSLLQQHDGIQSAILHCKSSYNSARDFSVPSRFASEPNHEISVDPRNSTEKMKRTII</sequence>
<name>A0A7J0G6M1_9ERIC</name>
<dbReference type="AlphaFoldDB" id="A0A7J0G6M1"/>
<dbReference type="InterPro" id="IPR039619">
    <property type="entry name" value="MAKR2/5"/>
</dbReference>
<dbReference type="GO" id="GO:0005886">
    <property type="term" value="C:plasma membrane"/>
    <property type="evidence" value="ECO:0007669"/>
    <property type="project" value="InterPro"/>
</dbReference>
<proteinExistence type="predicted"/>
<comment type="caution">
    <text evidence="2">The sequence shown here is derived from an EMBL/GenBank/DDBJ whole genome shotgun (WGS) entry which is preliminary data.</text>
</comment>
<feature type="region of interest" description="Disordered" evidence="1">
    <location>
        <begin position="292"/>
        <end position="312"/>
    </location>
</feature>